<keyword evidence="4" id="KW-1185">Reference proteome</keyword>
<sequence>MKRFESLFFGAFWVFWALWLFLFISLLSIEFVPSFVIHIYSVYFGFVLSEDTYGFLIATLLWLSFILTLIIMTLIYLFFKGADDFY</sequence>
<keyword evidence="1" id="KW-0472">Membrane</keyword>
<dbReference type="Proteomes" id="UP000044625">
    <property type="component" value="Unassembled WGS sequence"/>
</dbReference>
<keyword evidence="1" id="KW-0812">Transmembrane</keyword>
<evidence type="ECO:0000313" key="5">
    <source>
        <dbReference type="Proteomes" id="UP000045840"/>
    </source>
</evidence>
<evidence type="ECO:0000313" key="2">
    <source>
        <dbReference type="EMBL" id="CNI67291.1"/>
    </source>
</evidence>
<evidence type="ECO:0000256" key="1">
    <source>
        <dbReference type="SAM" id="Phobius"/>
    </source>
</evidence>
<evidence type="ECO:0000313" key="4">
    <source>
        <dbReference type="Proteomes" id="UP000044625"/>
    </source>
</evidence>
<protein>
    <submittedName>
        <fullName evidence="2">Uncharacterized protein</fullName>
    </submittedName>
</protein>
<dbReference type="Proteomes" id="UP000045840">
    <property type="component" value="Unassembled WGS sequence"/>
</dbReference>
<gene>
    <name evidence="2" type="ORF">ERS008529_04646</name>
    <name evidence="3" type="ORF">ERS137968_04790</name>
</gene>
<feature type="transmembrane region" description="Helical" evidence="1">
    <location>
        <begin position="7"/>
        <end position="25"/>
    </location>
</feature>
<reference evidence="5" key="3">
    <citation type="submission" date="2015-03" db="EMBL/GenBank/DDBJ databases">
        <authorList>
            <consortium name="Pathogen Informatics"/>
        </authorList>
    </citation>
    <scope>NUCLEOTIDE SEQUENCE [LARGE SCALE GENOMIC DNA]</scope>
    <source>
        <strain evidence="5">A125KOH2</strain>
    </source>
</reference>
<evidence type="ECO:0000313" key="3">
    <source>
        <dbReference type="EMBL" id="CRY69638.1"/>
    </source>
</evidence>
<accession>A0A0T9RJU2</accession>
<reference evidence="2" key="2">
    <citation type="submission" date="2015-03" db="EMBL/GenBank/DDBJ databases">
        <authorList>
            <person name="Murphy D."/>
        </authorList>
    </citation>
    <scope>NUCLEOTIDE SEQUENCE [LARGE SCALE GENOMIC DNA]</scope>
    <source>
        <strain evidence="2">A125KOH2</strain>
    </source>
</reference>
<keyword evidence="1" id="KW-1133">Transmembrane helix</keyword>
<dbReference type="EMBL" id="CQAZ01000096">
    <property type="protein sequence ID" value="CNI67291.1"/>
    <property type="molecule type" value="Genomic_DNA"/>
</dbReference>
<name>A0A0T9RJU2_9GAMM</name>
<organism evidence="2 5">
    <name type="scientific">Yersinia pekkanenii</name>
    <dbReference type="NCBI Taxonomy" id="1288385"/>
    <lineage>
        <taxon>Bacteria</taxon>
        <taxon>Pseudomonadati</taxon>
        <taxon>Pseudomonadota</taxon>
        <taxon>Gammaproteobacteria</taxon>
        <taxon>Enterobacterales</taxon>
        <taxon>Yersiniaceae</taxon>
        <taxon>Yersinia</taxon>
    </lineage>
</organism>
<proteinExistence type="predicted"/>
<dbReference type="EMBL" id="CWJL01000078">
    <property type="protein sequence ID" value="CRY69638.1"/>
    <property type="molecule type" value="Genomic_DNA"/>
</dbReference>
<reference evidence="3 4" key="1">
    <citation type="submission" date="2015-03" db="EMBL/GenBank/DDBJ databases">
        <authorList>
            <consortium name="Pathogen Informatics"/>
            <person name="Murphy D."/>
        </authorList>
    </citation>
    <scope>NUCLEOTIDE SEQUENCE [LARGE SCALE GENOMIC DNA]</scope>
    <source>
        <strain evidence="4">type strain: CIP110230</strain>
        <strain evidence="3">Type strain: CIP110230</strain>
    </source>
</reference>
<feature type="transmembrane region" description="Helical" evidence="1">
    <location>
        <begin position="55"/>
        <end position="79"/>
    </location>
</feature>
<dbReference type="AlphaFoldDB" id="A0A0T9RJU2"/>